<evidence type="ECO:0000256" key="6">
    <source>
        <dbReference type="SAM" id="SignalP"/>
    </source>
</evidence>
<proteinExistence type="inferred from homology"/>
<sequence>MKKSLSMLGAASLLMACVQSACAGSDPGEQQFRALYKELVETNTTLSSGSCTLAAERIAARLKTAGFPDADLHLFADPAHPKEGGLVAVLPGSDPKAKAILLLAHIDVVEAKREDWTRDPFTLIEEDGKFFARGVVDDKAQAAIWADTLVRFKSAGYVPHHTLKMALTCGEETAGAFNGAEWLTKNRRELIDAGFALNEGAGGELNAAGRRVSMTVQAGEKVAQNYRLEVTNRGGHSSRPQKINAIYQLAGALKKIETFSFPNQLTDGSRGYLKGMARIQAAEGHPDVAKAMLAVEKNPKDARSVALLDSRDISWATMLHTTCVATMLDAGHATNALPQRARANVNCRIFPGVSQEEVRLALVKAINDPAVKVETLEIRGENSAPPELTRAIMEPVEKLTAKMWPGVPVLPILQSGATDGQFLNAAGIPTYGISGIFLTPDLGNIHGLNEYIGVQSLMEGRAFLHELVRSYAGQP</sequence>
<dbReference type="Proteomes" id="UP000478090">
    <property type="component" value="Unassembled WGS sequence"/>
</dbReference>
<dbReference type="PROSITE" id="PS51257">
    <property type="entry name" value="PROKAR_LIPOPROTEIN"/>
    <property type="match status" value="1"/>
</dbReference>
<feature type="chain" id="PRO_5046284556" evidence="6">
    <location>
        <begin position="24"/>
        <end position="475"/>
    </location>
</feature>
<evidence type="ECO:0000313" key="9">
    <source>
        <dbReference type="Proteomes" id="UP000478090"/>
    </source>
</evidence>
<keyword evidence="2" id="KW-0645">Protease</keyword>
<evidence type="ECO:0000256" key="1">
    <source>
        <dbReference type="ARBA" id="ARBA00006247"/>
    </source>
</evidence>
<dbReference type="NCBIfam" id="NF006596">
    <property type="entry name" value="PRK09133.1"/>
    <property type="match status" value="1"/>
</dbReference>
<dbReference type="RefSeq" id="WP_161039758.1">
    <property type="nucleotide sequence ID" value="NZ_WWCM01000009.1"/>
</dbReference>
<feature type="signal peptide" evidence="6">
    <location>
        <begin position="1"/>
        <end position="23"/>
    </location>
</feature>
<keyword evidence="5" id="KW-0862">Zinc</keyword>
<dbReference type="EMBL" id="WWCM01000009">
    <property type="protein sequence ID" value="MYM40402.1"/>
    <property type="molecule type" value="Genomic_DNA"/>
</dbReference>
<accession>A0ABW9VNV8</accession>
<evidence type="ECO:0000256" key="4">
    <source>
        <dbReference type="ARBA" id="ARBA00022801"/>
    </source>
</evidence>
<dbReference type="Gene3D" id="3.40.630.10">
    <property type="entry name" value="Zn peptidases"/>
    <property type="match status" value="1"/>
</dbReference>
<comment type="caution">
    <text evidence="8">The sequence shown here is derived from an EMBL/GenBank/DDBJ whole genome shotgun (WGS) entry which is preliminary data.</text>
</comment>
<reference evidence="8 9" key="1">
    <citation type="submission" date="2019-12" db="EMBL/GenBank/DDBJ databases">
        <title>Novel species isolated from a subtropical stream in China.</title>
        <authorList>
            <person name="Lu H."/>
        </authorList>
    </citation>
    <scope>NUCLEOTIDE SEQUENCE [LARGE SCALE GENOMIC DNA]</scope>
    <source>
        <strain evidence="8 9">CY13W</strain>
    </source>
</reference>
<dbReference type="InterPro" id="IPR036264">
    <property type="entry name" value="Bact_exopeptidase_dim_dom"/>
</dbReference>
<dbReference type="PANTHER" id="PTHR45962">
    <property type="entry name" value="N-FATTY-ACYL-AMINO ACID SYNTHASE/HYDROLASE PM20D1"/>
    <property type="match status" value="1"/>
</dbReference>
<evidence type="ECO:0000256" key="3">
    <source>
        <dbReference type="ARBA" id="ARBA00022723"/>
    </source>
</evidence>
<evidence type="ECO:0000256" key="2">
    <source>
        <dbReference type="ARBA" id="ARBA00022670"/>
    </source>
</evidence>
<keyword evidence="3" id="KW-0479">Metal-binding</keyword>
<keyword evidence="9" id="KW-1185">Reference proteome</keyword>
<keyword evidence="6" id="KW-0732">Signal</keyword>
<dbReference type="InterPro" id="IPR047177">
    <property type="entry name" value="Pept_M20A"/>
</dbReference>
<dbReference type="Gene3D" id="1.10.150.900">
    <property type="match status" value="1"/>
</dbReference>
<feature type="domain" description="Peptidase M20 dimerisation" evidence="7">
    <location>
        <begin position="219"/>
        <end position="372"/>
    </location>
</feature>
<organism evidence="8 9">
    <name type="scientific">Duganella qianjiadongensis</name>
    <dbReference type="NCBI Taxonomy" id="2692176"/>
    <lineage>
        <taxon>Bacteria</taxon>
        <taxon>Pseudomonadati</taxon>
        <taxon>Pseudomonadota</taxon>
        <taxon>Betaproteobacteria</taxon>
        <taxon>Burkholderiales</taxon>
        <taxon>Oxalobacteraceae</taxon>
        <taxon>Telluria group</taxon>
        <taxon>Duganella</taxon>
    </lineage>
</organism>
<keyword evidence="4" id="KW-0378">Hydrolase</keyword>
<evidence type="ECO:0000256" key="5">
    <source>
        <dbReference type="ARBA" id="ARBA00022833"/>
    </source>
</evidence>
<evidence type="ECO:0000313" key="8">
    <source>
        <dbReference type="EMBL" id="MYM40402.1"/>
    </source>
</evidence>
<evidence type="ECO:0000259" key="7">
    <source>
        <dbReference type="Pfam" id="PF07687"/>
    </source>
</evidence>
<comment type="similarity">
    <text evidence="1">Belongs to the peptidase M20A family.</text>
</comment>
<gene>
    <name evidence="8" type="ORF">GTP27_13820</name>
</gene>
<name>A0ABW9VNV8_9BURK</name>
<dbReference type="Gene3D" id="3.30.70.360">
    <property type="match status" value="1"/>
</dbReference>
<dbReference type="Pfam" id="PF07687">
    <property type="entry name" value="M20_dimer"/>
    <property type="match status" value="1"/>
</dbReference>
<dbReference type="PANTHER" id="PTHR45962:SF1">
    <property type="entry name" value="N-FATTY-ACYL-AMINO ACID SYNTHASE_HYDROLASE PM20D1"/>
    <property type="match status" value="1"/>
</dbReference>
<dbReference type="InterPro" id="IPR011650">
    <property type="entry name" value="Peptidase_M20_dimer"/>
</dbReference>
<dbReference type="InterPro" id="IPR002933">
    <property type="entry name" value="Peptidase_M20"/>
</dbReference>
<dbReference type="PROSITE" id="PS00758">
    <property type="entry name" value="ARGE_DAPE_CPG2_1"/>
    <property type="match status" value="1"/>
</dbReference>
<dbReference type="SUPFAM" id="SSF55031">
    <property type="entry name" value="Bacterial exopeptidase dimerisation domain"/>
    <property type="match status" value="1"/>
</dbReference>
<dbReference type="Pfam" id="PF01546">
    <property type="entry name" value="Peptidase_M20"/>
    <property type="match status" value="1"/>
</dbReference>
<protein>
    <submittedName>
        <fullName evidence="8">M20/M25/M40 family metallo-hydrolase</fullName>
    </submittedName>
</protein>
<dbReference type="InterPro" id="IPR001261">
    <property type="entry name" value="ArgE/DapE_CS"/>
</dbReference>
<dbReference type="SUPFAM" id="SSF53187">
    <property type="entry name" value="Zn-dependent exopeptidases"/>
    <property type="match status" value="1"/>
</dbReference>